<dbReference type="Proteomes" id="UP000238739">
    <property type="component" value="Unassembled WGS sequence"/>
</dbReference>
<evidence type="ECO:0000256" key="1">
    <source>
        <dbReference type="ARBA" id="ARBA00022857"/>
    </source>
</evidence>
<dbReference type="SMART" id="SM00829">
    <property type="entry name" value="PKS_ER"/>
    <property type="match status" value="1"/>
</dbReference>
<keyword evidence="4" id="KW-1185">Reference proteome</keyword>
<dbReference type="Gene3D" id="3.40.50.720">
    <property type="entry name" value="NAD(P)-binding Rossmann-like Domain"/>
    <property type="match status" value="1"/>
</dbReference>
<dbReference type="EMBL" id="OGVC01000034">
    <property type="protein sequence ID" value="SPC39363.1"/>
    <property type="molecule type" value="Genomic_DNA"/>
</dbReference>
<gene>
    <name evidence="3" type="ORF">LFUMFP_40047</name>
</gene>
<dbReference type="InterPro" id="IPR036291">
    <property type="entry name" value="NAD(P)-bd_dom_sf"/>
</dbReference>
<dbReference type="SUPFAM" id="SSF51735">
    <property type="entry name" value="NAD(P)-binding Rossmann-fold domains"/>
    <property type="match status" value="1"/>
</dbReference>
<evidence type="ECO:0000313" key="3">
    <source>
        <dbReference type="EMBL" id="SPC39363.1"/>
    </source>
</evidence>
<dbReference type="PANTHER" id="PTHR44154">
    <property type="entry name" value="QUINONE OXIDOREDUCTASE"/>
    <property type="match status" value="1"/>
</dbReference>
<keyword evidence="1" id="KW-0521">NADP</keyword>
<protein>
    <submittedName>
        <fullName evidence="3">Oxidoreductase</fullName>
    </submittedName>
</protein>
<dbReference type="RefSeq" id="WP_106482875.1">
    <property type="nucleotide sequence ID" value="NZ_LT984417.1"/>
</dbReference>
<dbReference type="Pfam" id="PF08240">
    <property type="entry name" value="ADH_N"/>
    <property type="match status" value="1"/>
</dbReference>
<name>A0A2N9DXF6_9LACO</name>
<evidence type="ECO:0000313" key="4">
    <source>
        <dbReference type="Proteomes" id="UP000238739"/>
    </source>
</evidence>
<dbReference type="Pfam" id="PF00107">
    <property type="entry name" value="ADH_zinc_N"/>
    <property type="match status" value="1"/>
</dbReference>
<dbReference type="InterPro" id="IPR020843">
    <property type="entry name" value="ER"/>
</dbReference>
<dbReference type="AlphaFoldDB" id="A0A2N9DXF6"/>
<dbReference type="InterPro" id="IPR011032">
    <property type="entry name" value="GroES-like_sf"/>
</dbReference>
<evidence type="ECO:0000259" key="2">
    <source>
        <dbReference type="SMART" id="SM00829"/>
    </source>
</evidence>
<accession>A0A2N9DXF6</accession>
<organism evidence="3 4">
    <name type="scientific">Latilactobacillus fuchuensis</name>
    <dbReference type="NCBI Taxonomy" id="164393"/>
    <lineage>
        <taxon>Bacteria</taxon>
        <taxon>Bacillati</taxon>
        <taxon>Bacillota</taxon>
        <taxon>Bacilli</taxon>
        <taxon>Lactobacillales</taxon>
        <taxon>Lactobacillaceae</taxon>
        <taxon>Latilactobacillus</taxon>
    </lineage>
</organism>
<proteinExistence type="predicted"/>
<dbReference type="GO" id="GO:0016491">
    <property type="term" value="F:oxidoreductase activity"/>
    <property type="evidence" value="ECO:0007669"/>
    <property type="project" value="InterPro"/>
</dbReference>
<comment type="caution">
    <text evidence="3">The sequence shown here is derived from an EMBL/GenBank/DDBJ whole genome shotgun (WGS) entry which is preliminary data.</text>
</comment>
<reference evidence="3" key="1">
    <citation type="submission" date="2018-01" db="EMBL/GenBank/DDBJ databases">
        <authorList>
            <person name="Chaillou S."/>
        </authorList>
    </citation>
    <scope>NUCLEOTIDE SEQUENCE [LARGE SCALE GENOMIC DNA]</scope>
    <source>
        <strain evidence="3">MFPC41A2801</strain>
    </source>
</reference>
<dbReference type="PANTHER" id="PTHR44154:SF1">
    <property type="entry name" value="QUINONE OXIDOREDUCTASE"/>
    <property type="match status" value="1"/>
</dbReference>
<feature type="domain" description="Enoyl reductase (ER)" evidence="2">
    <location>
        <begin position="12"/>
        <end position="322"/>
    </location>
</feature>
<dbReference type="InterPro" id="IPR051603">
    <property type="entry name" value="Zinc-ADH_QOR/CCCR"/>
</dbReference>
<dbReference type="InterPro" id="IPR013154">
    <property type="entry name" value="ADH-like_N"/>
</dbReference>
<dbReference type="InterPro" id="IPR013149">
    <property type="entry name" value="ADH-like_C"/>
</dbReference>
<dbReference type="SUPFAM" id="SSF50129">
    <property type="entry name" value="GroES-like"/>
    <property type="match status" value="1"/>
</dbReference>
<dbReference type="Gene3D" id="3.90.180.10">
    <property type="entry name" value="Medium-chain alcohol dehydrogenases, catalytic domain"/>
    <property type="match status" value="1"/>
</dbReference>
<sequence>MQALVVSEPNNHLISQLNWQEIALSAPLNDEIQIQTKAVGLNPVDYKTIESGHSDWRFPHTIGLDIAGIVTAVGQDVTEYHLGDRVAGHANLAKNGVFAMAANLPAAAISKISTALTFERAAASLCAGLTAYQALFRKANLSSASSTVLVQGGAGGVGTMAIQLARYAGKRVFTTVSPEKAEFAAQLQPDALIDYRHEDVDQVIAELTHGNGVDIIINTAGDADRSLPQLAYNGQLICIQNPPTTALTWPQALTYSKIDLGGVHRSGNLAQIRDLGQMTSELLDLVAKNIVDPMISQILTPDQIPAGLTAIQNHQVLGKLVAKF</sequence>